<sequence>MDLPLGEQSVVIRLTVRRFICGAANCLRRMFVEPFAQLTAPYARFTTRLNHILERIGLTLAGRAGARLAAQVGALGQPACVQLFLPLHLCLEIPVPGFGGRGFGFGGEPVLDDGVGVRVVDTAGGGEQLRDALPLADFGGAAFVVGQVLAAAFEVPLQPGFVEGGRGLGGGHAGGASADRAAADLRPFDRIAGRGRGGRRDAGT</sequence>
<reference evidence="1" key="1">
    <citation type="journal article" date="2014" name="Int. J. Syst. Evol. Microbiol.">
        <title>Complete genome sequence of Corynebacterium casei LMG S-19264T (=DSM 44701T), isolated from a smear-ripened cheese.</title>
        <authorList>
            <consortium name="US DOE Joint Genome Institute (JGI-PGF)"/>
            <person name="Walter F."/>
            <person name="Albersmeier A."/>
            <person name="Kalinowski J."/>
            <person name="Ruckert C."/>
        </authorList>
    </citation>
    <scope>NUCLEOTIDE SEQUENCE</scope>
    <source>
        <strain evidence="1">CGMCC 4.7403</strain>
    </source>
</reference>
<name>A0A918ZTJ5_9ACTN</name>
<evidence type="ECO:0000313" key="1">
    <source>
        <dbReference type="EMBL" id="GHE69709.1"/>
    </source>
</evidence>
<evidence type="ECO:0000313" key="2">
    <source>
        <dbReference type="Proteomes" id="UP000603227"/>
    </source>
</evidence>
<reference evidence="1" key="2">
    <citation type="submission" date="2020-09" db="EMBL/GenBank/DDBJ databases">
        <authorList>
            <person name="Sun Q."/>
            <person name="Zhou Y."/>
        </authorList>
    </citation>
    <scope>NUCLEOTIDE SEQUENCE</scope>
    <source>
        <strain evidence="1">CGMCC 4.7403</strain>
    </source>
</reference>
<organism evidence="1 2">
    <name type="scientific">Streptomyces capitiformicae</name>
    <dbReference type="NCBI Taxonomy" id="2014920"/>
    <lineage>
        <taxon>Bacteria</taxon>
        <taxon>Bacillati</taxon>
        <taxon>Actinomycetota</taxon>
        <taxon>Actinomycetes</taxon>
        <taxon>Kitasatosporales</taxon>
        <taxon>Streptomycetaceae</taxon>
        <taxon>Streptomyces</taxon>
    </lineage>
</organism>
<dbReference type="EMBL" id="BNAT01000074">
    <property type="protein sequence ID" value="GHE69709.1"/>
    <property type="molecule type" value="Genomic_DNA"/>
</dbReference>
<keyword evidence="2" id="KW-1185">Reference proteome</keyword>
<accession>A0A918ZTJ5</accession>
<proteinExistence type="predicted"/>
<dbReference type="AlphaFoldDB" id="A0A918ZTJ5"/>
<dbReference type="Proteomes" id="UP000603227">
    <property type="component" value="Unassembled WGS sequence"/>
</dbReference>
<dbReference type="RefSeq" id="WP_229914514.1">
    <property type="nucleotide sequence ID" value="NZ_BNAT01000074.1"/>
</dbReference>
<protein>
    <submittedName>
        <fullName evidence="1">Uncharacterized protein</fullName>
    </submittedName>
</protein>
<comment type="caution">
    <text evidence="1">The sequence shown here is derived from an EMBL/GenBank/DDBJ whole genome shotgun (WGS) entry which is preliminary data.</text>
</comment>
<gene>
    <name evidence="1" type="ORF">GCM10017771_93500</name>
</gene>